<evidence type="ECO:0000313" key="2">
    <source>
        <dbReference type="Proteomes" id="UP001164250"/>
    </source>
</evidence>
<accession>A0ACC1C3V3</accession>
<reference evidence="2" key="1">
    <citation type="journal article" date="2023" name="G3 (Bethesda)">
        <title>Genome assembly and association tests identify interacting loci associated with vigor, precocity, and sex in interspecific pistachio rootstocks.</title>
        <authorList>
            <person name="Palmer W."/>
            <person name="Jacygrad E."/>
            <person name="Sagayaradj S."/>
            <person name="Cavanaugh K."/>
            <person name="Han R."/>
            <person name="Bertier L."/>
            <person name="Beede B."/>
            <person name="Kafkas S."/>
            <person name="Golino D."/>
            <person name="Preece J."/>
            <person name="Michelmore R."/>
        </authorList>
    </citation>
    <scope>NUCLEOTIDE SEQUENCE [LARGE SCALE GENOMIC DNA]</scope>
</reference>
<dbReference type="EMBL" id="CM047898">
    <property type="protein sequence ID" value="KAJ0106665.1"/>
    <property type="molecule type" value="Genomic_DNA"/>
</dbReference>
<organism evidence="1 2">
    <name type="scientific">Pistacia atlantica</name>
    <dbReference type="NCBI Taxonomy" id="434234"/>
    <lineage>
        <taxon>Eukaryota</taxon>
        <taxon>Viridiplantae</taxon>
        <taxon>Streptophyta</taxon>
        <taxon>Embryophyta</taxon>
        <taxon>Tracheophyta</taxon>
        <taxon>Spermatophyta</taxon>
        <taxon>Magnoliopsida</taxon>
        <taxon>eudicotyledons</taxon>
        <taxon>Gunneridae</taxon>
        <taxon>Pentapetalae</taxon>
        <taxon>rosids</taxon>
        <taxon>malvids</taxon>
        <taxon>Sapindales</taxon>
        <taxon>Anacardiaceae</taxon>
        <taxon>Pistacia</taxon>
    </lineage>
</organism>
<proteinExistence type="predicted"/>
<protein>
    <submittedName>
        <fullName evidence="1">Uncharacterized protein</fullName>
    </submittedName>
</protein>
<dbReference type="Proteomes" id="UP001164250">
    <property type="component" value="Chromosome 2"/>
</dbReference>
<sequence length="32" mass="3809">MKLYSVAPDSVTYNILFDFLIFSYNWLFAICI</sequence>
<comment type="caution">
    <text evidence="1">The sequence shown here is derived from an EMBL/GenBank/DDBJ whole genome shotgun (WGS) entry which is preliminary data.</text>
</comment>
<keyword evidence="2" id="KW-1185">Reference proteome</keyword>
<gene>
    <name evidence="1" type="ORF">Patl1_19346</name>
</gene>
<evidence type="ECO:0000313" key="1">
    <source>
        <dbReference type="EMBL" id="KAJ0106665.1"/>
    </source>
</evidence>
<name>A0ACC1C3V3_9ROSI</name>